<dbReference type="Gene3D" id="3.40.50.300">
    <property type="entry name" value="P-loop containing nucleotide triphosphate hydrolases"/>
    <property type="match status" value="1"/>
</dbReference>
<evidence type="ECO:0000256" key="3">
    <source>
        <dbReference type="ARBA" id="ARBA00022840"/>
    </source>
</evidence>
<dbReference type="EC" id="2.7.10.2" evidence="6"/>
<comment type="caution">
    <text evidence="6">The sequence shown here is derived from an EMBL/GenBank/DDBJ whole genome shotgun (WGS) entry which is preliminary data.</text>
</comment>
<evidence type="ECO:0000256" key="4">
    <source>
        <dbReference type="ARBA" id="ARBA00022903"/>
    </source>
</evidence>
<evidence type="ECO:0000256" key="5">
    <source>
        <dbReference type="ARBA" id="ARBA00023169"/>
    </source>
</evidence>
<gene>
    <name evidence="6" type="ORF">ACFOZY_06030</name>
</gene>
<reference evidence="7" key="1">
    <citation type="journal article" date="2019" name="Int. J. Syst. Evol. Microbiol.">
        <title>The Global Catalogue of Microorganisms (GCM) 10K type strain sequencing project: providing services to taxonomists for standard genome sequencing and annotation.</title>
        <authorList>
            <consortium name="The Broad Institute Genomics Platform"/>
            <consortium name="The Broad Institute Genome Sequencing Center for Infectious Disease"/>
            <person name="Wu L."/>
            <person name="Ma J."/>
        </authorList>
    </citation>
    <scope>NUCLEOTIDE SEQUENCE [LARGE SCALE GENOMIC DNA]</scope>
    <source>
        <strain evidence="7">CCUG 59778</strain>
    </source>
</reference>
<keyword evidence="6" id="KW-0808">Transferase</keyword>
<dbReference type="Proteomes" id="UP001595817">
    <property type="component" value="Unassembled WGS sequence"/>
</dbReference>
<dbReference type="InterPro" id="IPR027417">
    <property type="entry name" value="P-loop_NTPase"/>
</dbReference>
<dbReference type="InterPro" id="IPR050445">
    <property type="entry name" value="Bact_polysacc_biosynth/exp"/>
</dbReference>
<accession>A0ABV8X245</accession>
<comment type="pathway">
    <text evidence="1">Capsule biogenesis; capsule polysaccharide biosynthesis.</text>
</comment>
<evidence type="ECO:0000313" key="7">
    <source>
        <dbReference type="Proteomes" id="UP001595817"/>
    </source>
</evidence>
<proteinExistence type="predicted"/>
<dbReference type="PANTHER" id="PTHR32309:SF13">
    <property type="entry name" value="FERRIC ENTEROBACTIN TRANSPORT PROTEIN FEPE"/>
    <property type="match status" value="1"/>
</dbReference>
<keyword evidence="7" id="KW-1185">Reference proteome</keyword>
<dbReference type="SUPFAM" id="SSF52540">
    <property type="entry name" value="P-loop containing nucleoside triphosphate hydrolases"/>
    <property type="match status" value="1"/>
</dbReference>
<dbReference type="EMBL" id="JBHSEC010000006">
    <property type="protein sequence ID" value="MFC4409996.1"/>
    <property type="molecule type" value="Genomic_DNA"/>
</dbReference>
<dbReference type="NCBIfam" id="TIGR01007">
    <property type="entry name" value="eps_fam"/>
    <property type="match status" value="1"/>
</dbReference>
<dbReference type="InterPro" id="IPR005702">
    <property type="entry name" value="Wzc-like_C"/>
</dbReference>
<dbReference type="GO" id="GO:0004715">
    <property type="term" value="F:non-membrane spanning protein tyrosine kinase activity"/>
    <property type="evidence" value="ECO:0007669"/>
    <property type="project" value="UniProtKB-EC"/>
</dbReference>
<sequence length="124" mass="13589">MNISEAVQESLVENLFILTCGPIPPNPAKLLGSESMRQFIEQVKGDFDQILFDTPPILAVTDAQLMANQCDGTILILSSGNTDIDAAKRAKELLIAAKGKLLGAVLNKKKSKDSHYYYYYGHSN</sequence>
<protein>
    <submittedName>
        <fullName evidence="6">CpsD/CapB family tyrosine-protein kinase</fullName>
        <ecNumber evidence="6">2.7.10.2</ecNumber>
    </submittedName>
</protein>
<keyword evidence="3" id="KW-0067">ATP-binding</keyword>
<keyword evidence="2" id="KW-0547">Nucleotide-binding</keyword>
<name>A0ABV8X245_9LACT</name>
<keyword evidence="5" id="KW-0270">Exopolysaccharide synthesis</keyword>
<keyword evidence="4" id="KW-0972">Capsule biogenesis/degradation</keyword>
<evidence type="ECO:0000256" key="1">
    <source>
        <dbReference type="ARBA" id="ARBA00005132"/>
    </source>
</evidence>
<dbReference type="PANTHER" id="PTHR32309">
    <property type="entry name" value="TYROSINE-PROTEIN KINASE"/>
    <property type="match status" value="1"/>
</dbReference>
<keyword evidence="6" id="KW-0418">Kinase</keyword>
<dbReference type="RefSeq" id="WP_378153346.1">
    <property type="nucleotide sequence ID" value="NZ_JBHSEC010000006.1"/>
</dbReference>
<dbReference type="CDD" id="cd05387">
    <property type="entry name" value="BY-kinase"/>
    <property type="match status" value="1"/>
</dbReference>
<organism evidence="6 7">
    <name type="scientific">Chungangia koreensis</name>
    <dbReference type="NCBI Taxonomy" id="752657"/>
    <lineage>
        <taxon>Bacteria</taxon>
        <taxon>Bacillati</taxon>
        <taxon>Bacillota</taxon>
        <taxon>Bacilli</taxon>
        <taxon>Lactobacillales</taxon>
        <taxon>Chungangia</taxon>
    </lineage>
</organism>
<evidence type="ECO:0000313" key="6">
    <source>
        <dbReference type="EMBL" id="MFC4409996.1"/>
    </source>
</evidence>
<evidence type="ECO:0000256" key="2">
    <source>
        <dbReference type="ARBA" id="ARBA00022741"/>
    </source>
</evidence>